<protein>
    <recommendedName>
        <fullName evidence="2">Thioredoxin domain-containing protein</fullName>
    </recommendedName>
</protein>
<evidence type="ECO:0000313" key="3">
    <source>
        <dbReference type="EMBL" id="KAL1511643.1"/>
    </source>
</evidence>
<evidence type="ECO:0000259" key="2">
    <source>
        <dbReference type="Pfam" id="PF00085"/>
    </source>
</evidence>
<dbReference type="Proteomes" id="UP001515480">
    <property type="component" value="Unassembled WGS sequence"/>
</dbReference>
<gene>
    <name evidence="3" type="ORF">AB1Y20_004935</name>
</gene>
<name>A0AB34J4S5_PRYPA</name>
<dbReference type="EMBL" id="JBGBPQ010000013">
    <property type="protein sequence ID" value="KAL1511643.1"/>
    <property type="molecule type" value="Genomic_DNA"/>
</dbReference>
<dbReference type="CDD" id="cd02947">
    <property type="entry name" value="TRX_family"/>
    <property type="match status" value="1"/>
</dbReference>
<dbReference type="InterPro" id="IPR036249">
    <property type="entry name" value="Thioredoxin-like_sf"/>
</dbReference>
<evidence type="ECO:0000256" key="1">
    <source>
        <dbReference type="SAM" id="MobiDB-lite"/>
    </source>
</evidence>
<dbReference type="SUPFAM" id="SSF52833">
    <property type="entry name" value="Thioredoxin-like"/>
    <property type="match status" value="1"/>
</dbReference>
<evidence type="ECO:0000313" key="4">
    <source>
        <dbReference type="Proteomes" id="UP001515480"/>
    </source>
</evidence>
<accession>A0AB34J4S5</accession>
<proteinExistence type="predicted"/>
<keyword evidence="4" id="KW-1185">Reference proteome</keyword>
<organism evidence="3 4">
    <name type="scientific">Prymnesium parvum</name>
    <name type="common">Toxic golden alga</name>
    <dbReference type="NCBI Taxonomy" id="97485"/>
    <lineage>
        <taxon>Eukaryota</taxon>
        <taxon>Haptista</taxon>
        <taxon>Haptophyta</taxon>
        <taxon>Prymnesiophyceae</taxon>
        <taxon>Prymnesiales</taxon>
        <taxon>Prymnesiaceae</taxon>
        <taxon>Prymnesium</taxon>
    </lineage>
</organism>
<dbReference type="InterPro" id="IPR013766">
    <property type="entry name" value="Thioredoxin_domain"/>
</dbReference>
<comment type="caution">
    <text evidence="3">The sequence shown here is derived from an EMBL/GenBank/DDBJ whole genome shotgun (WGS) entry which is preliminary data.</text>
</comment>
<dbReference type="AlphaFoldDB" id="A0AB34J4S5"/>
<reference evidence="3 4" key="1">
    <citation type="journal article" date="2024" name="Science">
        <title>Giant polyketide synthase enzymes in the biosynthesis of giant marine polyether toxins.</title>
        <authorList>
            <person name="Fallon T.R."/>
            <person name="Shende V.V."/>
            <person name="Wierzbicki I.H."/>
            <person name="Pendleton A.L."/>
            <person name="Watervoot N.F."/>
            <person name="Auber R.P."/>
            <person name="Gonzalez D.J."/>
            <person name="Wisecaver J.H."/>
            <person name="Moore B.S."/>
        </authorList>
    </citation>
    <scope>NUCLEOTIDE SEQUENCE [LARGE SCALE GENOMIC DNA]</scope>
    <source>
        <strain evidence="3 4">12B1</strain>
    </source>
</reference>
<feature type="region of interest" description="Disordered" evidence="1">
    <location>
        <begin position="186"/>
        <end position="240"/>
    </location>
</feature>
<feature type="domain" description="Thioredoxin" evidence="2">
    <location>
        <begin position="47"/>
        <end position="91"/>
    </location>
</feature>
<dbReference type="Pfam" id="PF00085">
    <property type="entry name" value="Thioredoxin"/>
    <property type="match status" value="1"/>
</dbReference>
<sequence>MAALLPLSLFAPPPHAPWPPHQLARSPTPAARLPPIPSRYFSPLSSPSHFHSIISAANPLQVSVVKFHAPHCRTCRAIAPKLDAIAASFPSAAYFSLECARDGKAEGERMHRFFVSRNATTLPYVEVYRGDQLVEAHAIPLSRLELMRSMLGNALEAAERELSARWRRERAKLLALLQARKAERGIDVPPPPTVRPATRAAYRRKGERLAVEQLSRPTEPPRRGAPLRGATGPRGKRGLS</sequence>
<dbReference type="Gene3D" id="3.40.30.10">
    <property type="entry name" value="Glutaredoxin"/>
    <property type="match status" value="1"/>
</dbReference>